<dbReference type="GO" id="GO:0016787">
    <property type="term" value="F:hydrolase activity"/>
    <property type="evidence" value="ECO:0007669"/>
    <property type="project" value="UniProtKB-KW"/>
</dbReference>
<dbReference type="STRING" id="4846.A0A367KL84"/>
<organism evidence="3 4">
    <name type="scientific">Rhizopus stolonifer</name>
    <name type="common">Rhizopus nigricans</name>
    <dbReference type="NCBI Taxonomy" id="4846"/>
    <lineage>
        <taxon>Eukaryota</taxon>
        <taxon>Fungi</taxon>
        <taxon>Fungi incertae sedis</taxon>
        <taxon>Mucoromycota</taxon>
        <taxon>Mucoromycotina</taxon>
        <taxon>Mucoromycetes</taxon>
        <taxon>Mucorales</taxon>
        <taxon>Mucorineae</taxon>
        <taxon>Rhizopodaceae</taxon>
        <taxon>Rhizopus</taxon>
    </lineage>
</organism>
<feature type="domain" description="BD-FAE-like" evidence="2">
    <location>
        <begin position="21"/>
        <end position="152"/>
    </location>
</feature>
<dbReference type="Gene3D" id="3.40.50.1820">
    <property type="entry name" value="alpha/beta hydrolase"/>
    <property type="match status" value="1"/>
</dbReference>
<feature type="non-terminal residue" evidence="3">
    <location>
        <position position="1"/>
    </location>
</feature>
<dbReference type="Proteomes" id="UP000253551">
    <property type="component" value="Unassembled WGS sequence"/>
</dbReference>
<comment type="caution">
    <text evidence="3">The sequence shown here is derived from an EMBL/GenBank/DDBJ whole genome shotgun (WGS) entry which is preliminary data.</text>
</comment>
<dbReference type="OrthoDB" id="6495301at2759"/>
<dbReference type="SUPFAM" id="SSF53474">
    <property type="entry name" value="alpha/beta-Hydrolases"/>
    <property type="match status" value="1"/>
</dbReference>
<dbReference type="AlphaFoldDB" id="A0A367KL84"/>
<dbReference type="PANTHER" id="PTHR48081:SF33">
    <property type="entry name" value="KYNURENINE FORMAMIDASE"/>
    <property type="match status" value="1"/>
</dbReference>
<name>A0A367KL84_RHIST</name>
<evidence type="ECO:0000259" key="2">
    <source>
        <dbReference type="Pfam" id="PF20434"/>
    </source>
</evidence>
<keyword evidence="1" id="KW-0378">Hydrolase</keyword>
<dbReference type="InterPro" id="IPR029058">
    <property type="entry name" value="AB_hydrolase_fold"/>
</dbReference>
<accession>A0A367KL84</accession>
<dbReference type="EMBL" id="PJQM01001216">
    <property type="protein sequence ID" value="RCI02901.1"/>
    <property type="molecule type" value="Genomic_DNA"/>
</dbReference>
<proteinExistence type="predicted"/>
<evidence type="ECO:0000256" key="1">
    <source>
        <dbReference type="ARBA" id="ARBA00022801"/>
    </source>
</evidence>
<dbReference type="InterPro" id="IPR049492">
    <property type="entry name" value="BD-FAE-like_dom"/>
</dbReference>
<gene>
    <name evidence="3" type="primary">BNA7</name>
    <name evidence="3" type="ORF">CU098_001124</name>
</gene>
<evidence type="ECO:0000313" key="4">
    <source>
        <dbReference type="Proteomes" id="UP000253551"/>
    </source>
</evidence>
<sequence length="190" mass="21441">SILLLIQFRLSLKEHPDAIPQVQHPDHIMDVGKAIEYLYNTSEGHYNPHQIYIVGHSAGAHIALMLLLDTVYHQYIAGVIGVSGIYDIPLLLKTFPSYTDFIVQAFGADQSRFLDASPISKTSTQLGHKPIIIAHSPQDMLIDHQQPECMVAHLQQFHPNVVLDMTLKGDHYEIMKTETLEQVVKQIIQK</sequence>
<keyword evidence="4" id="KW-1185">Reference proteome</keyword>
<dbReference type="Pfam" id="PF20434">
    <property type="entry name" value="BD-FAE"/>
    <property type="match status" value="1"/>
</dbReference>
<evidence type="ECO:0000313" key="3">
    <source>
        <dbReference type="EMBL" id="RCI02901.1"/>
    </source>
</evidence>
<dbReference type="PANTHER" id="PTHR48081">
    <property type="entry name" value="AB HYDROLASE SUPERFAMILY PROTEIN C4A8.06C"/>
    <property type="match status" value="1"/>
</dbReference>
<reference evidence="3 4" key="1">
    <citation type="journal article" date="2018" name="G3 (Bethesda)">
        <title>Phylogenetic and Phylogenomic Definition of Rhizopus Species.</title>
        <authorList>
            <person name="Gryganskyi A.P."/>
            <person name="Golan J."/>
            <person name="Dolatabadi S."/>
            <person name="Mondo S."/>
            <person name="Robb S."/>
            <person name="Idnurm A."/>
            <person name="Muszewska A."/>
            <person name="Steczkiewicz K."/>
            <person name="Masonjones S."/>
            <person name="Liao H.L."/>
            <person name="Gajdeczka M.T."/>
            <person name="Anike F."/>
            <person name="Vuek A."/>
            <person name="Anishchenko I.M."/>
            <person name="Voigt K."/>
            <person name="de Hoog G.S."/>
            <person name="Smith M.E."/>
            <person name="Heitman J."/>
            <person name="Vilgalys R."/>
            <person name="Stajich J.E."/>
        </authorList>
    </citation>
    <scope>NUCLEOTIDE SEQUENCE [LARGE SCALE GENOMIC DNA]</scope>
    <source>
        <strain evidence="3 4">LSU 92-RS-03</strain>
    </source>
</reference>
<dbReference type="InterPro" id="IPR050300">
    <property type="entry name" value="GDXG_lipolytic_enzyme"/>
</dbReference>
<protein>
    <submittedName>
        <fullName evidence="3">Kynurenine formamidase</fullName>
    </submittedName>
</protein>